<reference evidence="2" key="2">
    <citation type="submission" date="2020-09" db="EMBL/GenBank/DDBJ databases">
        <authorList>
            <person name="Sun Q."/>
            <person name="Zhou Y."/>
        </authorList>
    </citation>
    <scope>NUCLEOTIDE SEQUENCE</scope>
    <source>
        <strain evidence="2">CGMCC 1.14988</strain>
    </source>
</reference>
<dbReference type="EMBL" id="BMHA01000006">
    <property type="protein sequence ID" value="GGI06654.1"/>
    <property type="molecule type" value="Genomic_DNA"/>
</dbReference>
<accession>A0A8J3AEU8</accession>
<comment type="caution">
    <text evidence="2">The sequence shown here is derived from an EMBL/GenBank/DDBJ whole genome shotgun (WGS) entry which is preliminary data.</text>
</comment>
<evidence type="ECO:0000256" key="1">
    <source>
        <dbReference type="SAM" id="Phobius"/>
    </source>
</evidence>
<evidence type="ECO:0000313" key="2">
    <source>
        <dbReference type="EMBL" id="GGI06654.1"/>
    </source>
</evidence>
<protein>
    <submittedName>
        <fullName evidence="2">Uncharacterized protein</fullName>
    </submittedName>
</protein>
<dbReference type="AlphaFoldDB" id="A0A8J3AEU8"/>
<dbReference type="Proteomes" id="UP000650511">
    <property type="component" value="Unassembled WGS sequence"/>
</dbReference>
<reference evidence="2" key="1">
    <citation type="journal article" date="2014" name="Int. J. Syst. Evol. Microbiol.">
        <title>Complete genome sequence of Corynebacterium casei LMG S-19264T (=DSM 44701T), isolated from a smear-ripened cheese.</title>
        <authorList>
            <consortium name="US DOE Joint Genome Institute (JGI-PGF)"/>
            <person name="Walter F."/>
            <person name="Albersmeier A."/>
            <person name="Kalinowski J."/>
            <person name="Ruckert C."/>
        </authorList>
    </citation>
    <scope>NUCLEOTIDE SEQUENCE</scope>
    <source>
        <strain evidence="2">CGMCC 1.14988</strain>
    </source>
</reference>
<keyword evidence="1" id="KW-0472">Membrane</keyword>
<feature type="transmembrane region" description="Helical" evidence="1">
    <location>
        <begin position="18"/>
        <end position="37"/>
    </location>
</feature>
<keyword evidence="1" id="KW-0812">Transmembrane</keyword>
<organism evidence="2 3">
    <name type="scientific">Egicoccus halophilus</name>
    <dbReference type="NCBI Taxonomy" id="1670830"/>
    <lineage>
        <taxon>Bacteria</taxon>
        <taxon>Bacillati</taxon>
        <taxon>Actinomycetota</taxon>
        <taxon>Nitriliruptoria</taxon>
        <taxon>Egicoccales</taxon>
        <taxon>Egicoccaceae</taxon>
        <taxon>Egicoccus</taxon>
    </lineage>
</organism>
<name>A0A8J3AEU8_9ACTN</name>
<keyword evidence="1" id="KW-1133">Transmembrane helix</keyword>
<proteinExistence type="predicted"/>
<gene>
    <name evidence="2" type="ORF">GCM10011354_20170</name>
</gene>
<keyword evidence="3" id="KW-1185">Reference proteome</keyword>
<evidence type="ECO:0000313" key="3">
    <source>
        <dbReference type="Proteomes" id="UP000650511"/>
    </source>
</evidence>
<sequence>MVRREPVVMVLGAGRWKWVYEGVMVALAILVVVLLPLPNEGWVLAVNLDLPPAAGHPG</sequence>